<organism evidence="2 3">
    <name type="scientific">Penicillium steckii</name>
    <dbReference type="NCBI Taxonomy" id="303698"/>
    <lineage>
        <taxon>Eukaryota</taxon>
        <taxon>Fungi</taxon>
        <taxon>Dikarya</taxon>
        <taxon>Ascomycota</taxon>
        <taxon>Pezizomycotina</taxon>
        <taxon>Eurotiomycetes</taxon>
        <taxon>Eurotiomycetidae</taxon>
        <taxon>Eurotiales</taxon>
        <taxon>Aspergillaceae</taxon>
        <taxon>Penicillium</taxon>
    </lineage>
</organism>
<dbReference type="InterPro" id="IPR014748">
    <property type="entry name" value="Enoyl-CoA_hydra_C"/>
</dbReference>
<dbReference type="Gene3D" id="1.10.12.10">
    <property type="entry name" value="Lyase 2-enoyl-coa Hydratase, Chain A, domain 2"/>
    <property type="match status" value="1"/>
</dbReference>
<gene>
    <name evidence="2" type="ORF">PENSTE_c033G07854</name>
</gene>
<dbReference type="InterPro" id="IPR001753">
    <property type="entry name" value="Enoyl-CoA_hydra/iso"/>
</dbReference>
<comment type="similarity">
    <text evidence="1">Belongs to the enoyl-CoA hydratase/isomerase family.</text>
</comment>
<dbReference type="EMBL" id="MLKD01000033">
    <property type="protein sequence ID" value="OQE14757.1"/>
    <property type="molecule type" value="Genomic_DNA"/>
</dbReference>
<sequence>MSGSAIDLPPSYEALELTHIKLSHHPLGTPAVTPVIIITLNRPEKNNAFTPQMADSLTRAFNLFHIDPRVKAVVLTGTGKMFCAGSDLEIGFGDGGGKAVDFRDIGGRVALAMHRCHKPTIVALQGSAVGVGMTMTLPAAIRICHEKSKYGFVFTRRGLTIESCASYFLPRLVGYSKAMHLITTGGVYPPQSKYFGDLFTEVLPDATAVMPRALELAEDIAENTSPLASSMSRALMWEGANSPEEAHLLESRVFHHMVGQRDYKEGVGSFLEKRKPKFECDPREDCSPNFPWWTEANTLLESRVSKNSKL</sequence>
<accession>A0A1V6SL47</accession>
<dbReference type="InterPro" id="IPR029045">
    <property type="entry name" value="ClpP/crotonase-like_dom_sf"/>
</dbReference>
<reference evidence="3" key="1">
    <citation type="journal article" date="2017" name="Nat. Microbiol.">
        <title>Global analysis of biosynthetic gene clusters reveals vast potential of secondary metabolite production in Penicillium species.</title>
        <authorList>
            <person name="Nielsen J.C."/>
            <person name="Grijseels S."/>
            <person name="Prigent S."/>
            <person name="Ji B."/>
            <person name="Dainat J."/>
            <person name="Nielsen K.F."/>
            <person name="Frisvad J.C."/>
            <person name="Workman M."/>
            <person name="Nielsen J."/>
        </authorList>
    </citation>
    <scope>NUCLEOTIDE SEQUENCE [LARGE SCALE GENOMIC DNA]</scope>
    <source>
        <strain evidence="3">IBT 24891</strain>
    </source>
</reference>
<dbReference type="Proteomes" id="UP000191285">
    <property type="component" value="Unassembled WGS sequence"/>
</dbReference>
<dbReference type="Gene3D" id="3.90.226.10">
    <property type="entry name" value="2-enoyl-CoA Hydratase, Chain A, domain 1"/>
    <property type="match status" value="1"/>
</dbReference>
<dbReference type="SUPFAM" id="SSF52096">
    <property type="entry name" value="ClpP/crotonase"/>
    <property type="match status" value="1"/>
</dbReference>
<comment type="caution">
    <text evidence="2">The sequence shown here is derived from an EMBL/GenBank/DDBJ whole genome shotgun (WGS) entry which is preliminary data.</text>
</comment>
<evidence type="ECO:0000313" key="3">
    <source>
        <dbReference type="Proteomes" id="UP000191285"/>
    </source>
</evidence>
<dbReference type="AlphaFoldDB" id="A0A1V6SL47"/>
<dbReference type="STRING" id="303698.A0A1V6SL47"/>
<dbReference type="OrthoDB" id="2018133at2759"/>
<evidence type="ECO:0000313" key="2">
    <source>
        <dbReference type="EMBL" id="OQE14757.1"/>
    </source>
</evidence>
<evidence type="ECO:0008006" key="4">
    <source>
        <dbReference type="Google" id="ProtNLM"/>
    </source>
</evidence>
<proteinExistence type="inferred from homology"/>
<name>A0A1V6SL47_9EURO</name>
<keyword evidence="3" id="KW-1185">Reference proteome</keyword>
<protein>
    <recommendedName>
        <fullName evidence="4">Enoyl-CoA hydratase</fullName>
    </recommendedName>
</protein>
<dbReference type="PANTHER" id="PTHR43684">
    <property type="match status" value="1"/>
</dbReference>
<dbReference type="PANTHER" id="PTHR43684:SF4">
    <property type="entry name" value="ENOYL-COA HYDRATASE_ISOMERASE FAMILY PROTEIN (AFU_ORTHOLOGUE AFUA_1G01890)"/>
    <property type="match status" value="1"/>
</dbReference>
<evidence type="ECO:0000256" key="1">
    <source>
        <dbReference type="ARBA" id="ARBA00005254"/>
    </source>
</evidence>
<dbReference type="Pfam" id="PF00378">
    <property type="entry name" value="ECH_1"/>
    <property type="match status" value="1"/>
</dbReference>
<dbReference type="CDD" id="cd06558">
    <property type="entry name" value="crotonase-like"/>
    <property type="match status" value="1"/>
</dbReference>
<dbReference type="InterPro" id="IPR051053">
    <property type="entry name" value="ECH/Chromodomain_protein"/>
</dbReference>